<keyword evidence="2" id="KW-0560">Oxidoreductase</keyword>
<dbReference type="PANTHER" id="PTHR24320:SF148">
    <property type="entry name" value="NAD(P)-BINDING ROSSMANN-FOLD SUPERFAMILY PROTEIN"/>
    <property type="match status" value="1"/>
</dbReference>
<dbReference type="SUPFAM" id="SSF51735">
    <property type="entry name" value="NAD(P)-binding Rossmann-fold domains"/>
    <property type="match status" value="1"/>
</dbReference>
<comment type="similarity">
    <text evidence="1">Belongs to the short-chain dehydrogenases/reductases (SDR) family.</text>
</comment>
<dbReference type="PRINTS" id="PR00081">
    <property type="entry name" value="GDHRDH"/>
</dbReference>
<protein>
    <submittedName>
        <fullName evidence="3">SDR family NAD(P)-dependent oxidoreductase</fullName>
    </submittedName>
</protein>
<comment type="caution">
    <text evidence="3">The sequence shown here is derived from an EMBL/GenBank/DDBJ whole genome shotgun (WGS) entry which is preliminary data.</text>
</comment>
<proteinExistence type="inferred from homology"/>
<dbReference type="Proteomes" id="UP000711407">
    <property type="component" value="Unassembled WGS sequence"/>
</dbReference>
<reference evidence="3" key="1">
    <citation type="journal article" date="2021" name="PeerJ">
        <title>Extensive microbial diversity within the chicken gut microbiome revealed by metagenomics and culture.</title>
        <authorList>
            <person name="Gilroy R."/>
            <person name="Ravi A."/>
            <person name="Getino M."/>
            <person name="Pursley I."/>
            <person name="Horton D.L."/>
            <person name="Alikhan N.F."/>
            <person name="Baker D."/>
            <person name="Gharbi K."/>
            <person name="Hall N."/>
            <person name="Watson M."/>
            <person name="Adriaenssens E.M."/>
            <person name="Foster-Nyarko E."/>
            <person name="Jarju S."/>
            <person name="Secka A."/>
            <person name="Antonio M."/>
            <person name="Oren A."/>
            <person name="Chaudhuri R.R."/>
            <person name="La Ragione R."/>
            <person name="Hildebrand F."/>
            <person name="Pallen M.J."/>
        </authorList>
    </citation>
    <scope>NUCLEOTIDE SEQUENCE</scope>
    <source>
        <strain evidence="3">4100</strain>
    </source>
</reference>
<dbReference type="InterPro" id="IPR036291">
    <property type="entry name" value="NAD(P)-bd_dom_sf"/>
</dbReference>
<dbReference type="EMBL" id="DYXT01000032">
    <property type="protein sequence ID" value="HJE39370.1"/>
    <property type="molecule type" value="Genomic_DNA"/>
</dbReference>
<reference evidence="3" key="2">
    <citation type="submission" date="2021-09" db="EMBL/GenBank/DDBJ databases">
        <authorList>
            <person name="Gilroy R."/>
        </authorList>
    </citation>
    <scope>NUCLEOTIDE SEQUENCE</scope>
    <source>
        <strain evidence="3">4100</strain>
    </source>
</reference>
<sequence length="285" mass="31178">MSYLEYQPTNGAVVVTGATGDMGLAITERLYRAGQPVIIAACRQPERMRPYIHNLDVIYPESPSLIIPARLDLSTAWQARKAAAEIGAMGHDITAVINNAGVMQIDHTELSPDGFEMSLQVNCISTLAFTLTLLPKLRQGAAVVMTSSLMRRFPLLRRDFVAKATYATNFAQRFNNYGRSKQILTWAATLLAERVSYRGIRVNCADPGIVNTPMIRLGYGWVDTIADHIARPLMSTPMQGSRAAMQALATPRTSMMATQRTLSPLPSLTAAQTEIATEALRLAIP</sequence>
<name>A0A921JI37_9BACT</name>
<evidence type="ECO:0000313" key="4">
    <source>
        <dbReference type="Proteomes" id="UP000711407"/>
    </source>
</evidence>
<organism evidence="3 4">
    <name type="scientific">Candidatus Amulumruptor caecigallinarius</name>
    <dbReference type="NCBI Taxonomy" id="2109911"/>
    <lineage>
        <taxon>Bacteria</taxon>
        <taxon>Pseudomonadati</taxon>
        <taxon>Bacteroidota</taxon>
        <taxon>Bacteroidia</taxon>
        <taxon>Bacteroidales</taxon>
        <taxon>Muribaculaceae</taxon>
        <taxon>Candidatus Amulumruptor</taxon>
    </lineage>
</organism>
<dbReference type="PANTHER" id="PTHR24320">
    <property type="entry name" value="RETINOL DEHYDROGENASE"/>
    <property type="match status" value="1"/>
</dbReference>
<evidence type="ECO:0000256" key="2">
    <source>
        <dbReference type="ARBA" id="ARBA00023002"/>
    </source>
</evidence>
<accession>A0A921JI37</accession>
<dbReference type="GO" id="GO:0016491">
    <property type="term" value="F:oxidoreductase activity"/>
    <property type="evidence" value="ECO:0007669"/>
    <property type="project" value="UniProtKB-KW"/>
</dbReference>
<gene>
    <name evidence="3" type="ORF">K8V47_06400</name>
</gene>
<dbReference type="InterPro" id="IPR002347">
    <property type="entry name" value="SDR_fam"/>
</dbReference>
<evidence type="ECO:0000313" key="3">
    <source>
        <dbReference type="EMBL" id="HJE39370.1"/>
    </source>
</evidence>
<dbReference type="AlphaFoldDB" id="A0A921JI37"/>
<dbReference type="Pfam" id="PF13561">
    <property type="entry name" value="adh_short_C2"/>
    <property type="match status" value="1"/>
</dbReference>
<evidence type="ECO:0000256" key="1">
    <source>
        <dbReference type="ARBA" id="ARBA00006484"/>
    </source>
</evidence>
<dbReference type="Gene3D" id="3.40.50.720">
    <property type="entry name" value="NAD(P)-binding Rossmann-like Domain"/>
    <property type="match status" value="1"/>
</dbReference>